<dbReference type="InterPro" id="IPR036188">
    <property type="entry name" value="FAD/NAD-bd_sf"/>
</dbReference>
<dbReference type="GO" id="GO:0016491">
    <property type="term" value="F:oxidoreductase activity"/>
    <property type="evidence" value="ECO:0007669"/>
    <property type="project" value="InterPro"/>
</dbReference>
<keyword evidence="3" id="KW-1185">Reference proteome</keyword>
<dbReference type="SUPFAM" id="SSF51905">
    <property type="entry name" value="FAD/NAD(P)-binding domain"/>
    <property type="match status" value="1"/>
</dbReference>
<organism evidence="2 3">
    <name type="scientific">Subsaximicrobium wynnwilliamsii</name>
    <dbReference type="NCBI Taxonomy" id="291179"/>
    <lineage>
        <taxon>Bacteria</taxon>
        <taxon>Pseudomonadati</taxon>
        <taxon>Bacteroidota</taxon>
        <taxon>Flavobacteriia</taxon>
        <taxon>Flavobacteriales</taxon>
        <taxon>Flavobacteriaceae</taxon>
        <taxon>Subsaximicrobium</taxon>
    </lineage>
</organism>
<dbReference type="EMBL" id="VORO01000010">
    <property type="protein sequence ID" value="TXD88986.1"/>
    <property type="molecule type" value="Genomic_DNA"/>
</dbReference>
<comment type="caution">
    <text evidence="2">The sequence shown here is derived from an EMBL/GenBank/DDBJ whole genome shotgun (WGS) entry which is preliminary data.</text>
</comment>
<evidence type="ECO:0000259" key="1">
    <source>
        <dbReference type="Pfam" id="PF01593"/>
    </source>
</evidence>
<evidence type="ECO:0000313" key="3">
    <source>
        <dbReference type="Proteomes" id="UP000321578"/>
    </source>
</evidence>
<name>A0A5C6ZI33_9FLAO</name>
<dbReference type="Pfam" id="PF01593">
    <property type="entry name" value="Amino_oxidase"/>
    <property type="match status" value="1"/>
</dbReference>
<dbReference type="Proteomes" id="UP000321578">
    <property type="component" value="Unassembled WGS sequence"/>
</dbReference>
<dbReference type="RefSeq" id="WP_147086610.1">
    <property type="nucleotide sequence ID" value="NZ_VORM01000005.1"/>
</dbReference>
<feature type="domain" description="Amine oxidase" evidence="1">
    <location>
        <begin position="15"/>
        <end position="408"/>
    </location>
</feature>
<sequence>MDRKDYKIHIIGAGISGLLAAKTLENQGYRPTIIEATDRIGGRVKTDIVDGYQLDHGFQVLLDAYPMAKKHLDYDALELQKLIPGAVIFKDGSSNTIGDPLRDLSLLWSTMTASVGSFSDKLKILKLNVKLKGRSLETIFAAEERSTREYLQAEGFSERIISNFFKPFFAGIFLEPDLKTSSRMFEFVYKLFGEGMAVLPKAGISAITEQLKSQLNDTQFKFNTKVSAVNDEHILLDNNQKLQTHFTIIATEASSLLSNLNTKTQWKSCDNLYFTVKSKTIQKPIIGLVADADALINNLFYCNSVATKSKGAQELLSVTVVKKHELNEKDLIMKVQEDLKQFCDIEHSTFLKRYQILQALPDLEHLHYDCSPTETRIKPTIFLAGDQMLNGSLNAAMIAGERAAQGVILALEDGLRADGITSEYR</sequence>
<dbReference type="PANTHER" id="PTHR42841">
    <property type="entry name" value="AMINE OXIDASE"/>
    <property type="match status" value="1"/>
</dbReference>
<accession>A0A5C6ZI33</accession>
<proteinExistence type="predicted"/>
<evidence type="ECO:0000313" key="2">
    <source>
        <dbReference type="EMBL" id="TXD88986.1"/>
    </source>
</evidence>
<dbReference type="OrthoDB" id="9767561at2"/>
<reference evidence="2 3" key="1">
    <citation type="submission" date="2019-08" db="EMBL/GenBank/DDBJ databases">
        <title>Genomes of Subsaximicrobium wynnwilliamsii strains.</title>
        <authorList>
            <person name="Bowman J.P."/>
        </authorList>
    </citation>
    <scope>NUCLEOTIDE SEQUENCE [LARGE SCALE GENOMIC DNA]</scope>
    <source>
        <strain evidence="2 3">2-80-2</strain>
    </source>
</reference>
<dbReference type="Gene3D" id="3.50.50.60">
    <property type="entry name" value="FAD/NAD(P)-binding domain"/>
    <property type="match status" value="1"/>
</dbReference>
<gene>
    <name evidence="2" type="ORF">ESY86_10875</name>
</gene>
<protein>
    <submittedName>
        <fullName evidence="2">FAD-dependent oxidoreductase</fullName>
    </submittedName>
</protein>
<dbReference type="InterPro" id="IPR002937">
    <property type="entry name" value="Amino_oxidase"/>
</dbReference>
<dbReference type="AlphaFoldDB" id="A0A5C6ZI33"/>